<protein>
    <submittedName>
        <fullName evidence="1">7885_t:CDS:1</fullName>
    </submittedName>
</protein>
<sequence length="59" mass="6563">TNNQHKLSNNATFQNNNTYHYICLTPEVAEASTTTGIYTTSSNSSINYTSTRKNLLATF</sequence>
<keyword evidence="2" id="KW-1185">Reference proteome</keyword>
<feature type="non-terminal residue" evidence="1">
    <location>
        <position position="1"/>
    </location>
</feature>
<accession>A0ACA9P4P6</accession>
<gene>
    <name evidence="1" type="ORF">SCALOS_LOCUS9859</name>
</gene>
<name>A0ACA9P4P6_9GLOM</name>
<evidence type="ECO:0000313" key="2">
    <source>
        <dbReference type="Proteomes" id="UP000789860"/>
    </source>
</evidence>
<proteinExistence type="predicted"/>
<dbReference type="EMBL" id="CAJVPM010033116">
    <property type="protein sequence ID" value="CAG8684546.1"/>
    <property type="molecule type" value="Genomic_DNA"/>
</dbReference>
<evidence type="ECO:0000313" key="1">
    <source>
        <dbReference type="EMBL" id="CAG8684546.1"/>
    </source>
</evidence>
<reference evidence="1" key="1">
    <citation type="submission" date="2021-06" db="EMBL/GenBank/DDBJ databases">
        <authorList>
            <person name="Kallberg Y."/>
            <person name="Tangrot J."/>
            <person name="Rosling A."/>
        </authorList>
    </citation>
    <scope>NUCLEOTIDE SEQUENCE</scope>
    <source>
        <strain evidence="1">AU212A</strain>
    </source>
</reference>
<organism evidence="1 2">
    <name type="scientific">Scutellospora calospora</name>
    <dbReference type="NCBI Taxonomy" id="85575"/>
    <lineage>
        <taxon>Eukaryota</taxon>
        <taxon>Fungi</taxon>
        <taxon>Fungi incertae sedis</taxon>
        <taxon>Mucoromycota</taxon>
        <taxon>Glomeromycotina</taxon>
        <taxon>Glomeromycetes</taxon>
        <taxon>Diversisporales</taxon>
        <taxon>Gigasporaceae</taxon>
        <taxon>Scutellospora</taxon>
    </lineage>
</organism>
<dbReference type="Proteomes" id="UP000789860">
    <property type="component" value="Unassembled WGS sequence"/>
</dbReference>
<comment type="caution">
    <text evidence="1">The sequence shown here is derived from an EMBL/GenBank/DDBJ whole genome shotgun (WGS) entry which is preliminary data.</text>
</comment>